<dbReference type="Gene3D" id="1.20.1280.170">
    <property type="entry name" value="Exocyst complex component Exo70"/>
    <property type="match status" value="1"/>
</dbReference>
<comment type="function">
    <text evidence="3">Component of the exocyst complex.</text>
</comment>
<dbReference type="RefSeq" id="XP_015877033.3">
    <property type="nucleotide sequence ID" value="XM_016021547.4"/>
</dbReference>
<feature type="region of interest" description="Disordered" evidence="4">
    <location>
        <begin position="620"/>
        <end position="640"/>
    </location>
</feature>
<dbReference type="PANTHER" id="PTHR12542:SF26">
    <property type="entry name" value="EXOCYST SUBUNIT EXO70 FAMILY PROTEIN"/>
    <property type="match status" value="1"/>
</dbReference>
<evidence type="ECO:0000256" key="2">
    <source>
        <dbReference type="ARBA" id="ARBA00022448"/>
    </source>
</evidence>
<dbReference type="PANTHER" id="PTHR12542">
    <property type="entry name" value="EXOCYST COMPLEX PROTEIN EXO70"/>
    <property type="match status" value="1"/>
</dbReference>
<dbReference type="GO" id="GO:0005546">
    <property type="term" value="F:phosphatidylinositol-4,5-bisphosphate binding"/>
    <property type="evidence" value="ECO:0007669"/>
    <property type="project" value="InterPro"/>
</dbReference>
<feature type="compositionally biased region" description="Low complexity" evidence="4">
    <location>
        <begin position="620"/>
        <end position="633"/>
    </location>
</feature>
<keyword evidence="3" id="KW-0653">Protein transport</keyword>
<dbReference type="AlphaFoldDB" id="A0A6P3ZF92"/>
<dbReference type="InterPro" id="IPR016159">
    <property type="entry name" value="Cullin_repeat-like_dom_sf"/>
</dbReference>
<sequence>MILSETQSNNKTLQPRRAMSRFFFSSSKTVSPSYSIPASPSPSSTPIHRKFSLSMMEETIENSESIITKWDLKSSSYTKLTSLFQHDRKEAKEFIKSVKDLRRAMHFLVGQYSNSSKLVLAQELMQTAMKRLEKEFHQILSANRDKLDPESVSSQSSGGSTSFNDEDELGFKDELEFAGESITEMERASAFAMTDLKSIADCMISSGYGRECVKIYITIRKSIIDEGLYRLGVERLRPSQIQKMSLEALVGKIRNWLDAIKIAVESLFNGERILCDHVFSASDTIRESCFYEITKEGAMNLFRFPELIVKGKKTSERIFQLMELCEAISDHLPEIDLVFSSEATSAIRLQAFSSFLKLKDSIHSTLSEFETTIQKDSSKTLVFGGGIHPMTRSAMNYISSLADYSSTLSIILPDYPPPQNSPLQESYFEIPASDDGIQAVSTHLSWLILVLLCKLDIKAELYKDVSLSYLFLANNLQHVVEKVRTTNLKFLLGDDWISKHTKKIQQYASNFESMAWNKVFLSLPEKTSTTLSTDVAKECFRLFNAAFEEAYRKQTSWVVLDGKLRDDLKVSIAKKLVPKYQEFYETNIAMLSGEKNLELLVRFSPDDLGNYLSDLFHGASVSGSSTSSVSQLSARGCLPR</sequence>
<dbReference type="InParanoid" id="A0A6P3ZF92"/>
<protein>
    <recommendedName>
        <fullName evidence="3">Exocyst subunit Exo70 family protein</fullName>
    </recommendedName>
</protein>
<feature type="domain" description="Exocyst complex subunit Exo70 C-terminal" evidence="5">
    <location>
        <begin position="254"/>
        <end position="614"/>
    </location>
</feature>
<proteinExistence type="inferred from homology"/>
<dbReference type="InterPro" id="IPR004140">
    <property type="entry name" value="Exo70"/>
</dbReference>
<dbReference type="Proteomes" id="UP001652623">
    <property type="component" value="Chromosome 8"/>
</dbReference>
<dbReference type="InterPro" id="IPR046364">
    <property type="entry name" value="Exo70_C"/>
</dbReference>
<dbReference type="Pfam" id="PF20669">
    <property type="entry name" value="Exo70_N"/>
    <property type="match status" value="1"/>
</dbReference>
<reference evidence="7" key="1">
    <citation type="submission" date="2025-08" db="UniProtKB">
        <authorList>
            <consortium name="RefSeq"/>
        </authorList>
    </citation>
    <scope>IDENTIFICATION</scope>
    <source>
        <tissue evidence="7">Seedling</tissue>
    </source>
</reference>
<evidence type="ECO:0000259" key="5">
    <source>
        <dbReference type="Pfam" id="PF03081"/>
    </source>
</evidence>
<evidence type="ECO:0000313" key="6">
    <source>
        <dbReference type="Proteomes" id="UP001652623"/>
    </source>
</evidence>
<accession>A0A6P3ZF92</accession>
<keyword evidence="2 3" id="KW-0813">Transport</keyword>
<keyword evidence="6" id="KW-1185">Reference proteome</keyword>
<evidence type="ECO:0000256" key="3">
    <source>
        <dbReference type="RuleBase" id="RU365026"/>
    </source>
</evidence>
<dbReference type="GO" id="GO:0006887">
    <property type="term" value="P:exocytosis"/>
    <property type="evidence" value="ECO:0007669"/>
    <property type="project" value="UniProtKB-KW"/>
</dbReference>
<organism evidence="6 7">
    <name type="scientific">Ziziphus jujuba</name>
    <name type="common">Chinese jujube</name>
    <name type="synonym">Ziziphus sativa</name>
    <dbReference type="NCBI Taxonomy" id="326968"/>
    <lineage>
        <taxon>Eukaryota</taxon>
        <taxon>Viridiplantae</taxon>
        <taxon>Streptophyta</taxon>
        <taxon>Embryophyta</taxon>
        <taxon>Tracheophyta</taxon>
        <taxon>Spermatophyta</taxon>
        <taxon>Magnoliopsida</taxon>
        <taxon>eudicotyledons</taxon>
        <taxon>Gunneridae</taxon>
        <taxon>Pentapetalae</taxon>
        <taxon>rosids</taxon>
        <taxon>fabids</taxon>
        <taxon>Rosales</taxon>
        <taxon>Rhamnaceae</taxon>
        <taxon>Paliureae</taxon>
        <taxon>Ziziphus</taxon>
    </lineage>
</organism>
<dbReference type="GeneID" id="107413566"/>
<name>A0A6P3ZF92_ZIZJJ</name>
<gene>
    <name evidence="7" type="primary">LOC107413566</name>
</gene>
<dbReference type="GO" id="GO:0015031">
    <property type="term" value="P:protein transport"/>
    <property type="evidence" value="ECO:0007669"/>
    <property type="project" value="UniProtKB-KW"/>
</dbReference>
<dbReference type="SUPFAM" id="SSF74788">
    <property type="entry name" value="Cullin repeat-like"/>
    <property type="match status" value="1"/>
</dbReference>
<evidence type="ECO:0000313" key="7">
    <source>
        <dbReference type="RefSeq" id="XP_015877033.3"/>
    </source>
</evidence>
<feature type="compositionally biased region" description="Low complexity" evidence="4">
    <location>
        <begin position="151"/>
        <end position="162"/>
    </location>
</feature>
<dbReference type="GO" id="GO:0000145">
    <property type="term" value="C:exocyst"/>
    <property type="evidence" value="ECO:0007669"/>
    <property type="project" value="InterPro"/>
</dbReference>
<keyword evidence="3" id="KW-0268">Exocytosis</keyword>
<dbReference type="FunCoup" id="A0A6P3ZF92">
    <property type="interactions" value="2266"/>
</dbReference>
<dbReference type="KEGG" id="zju:107413566"/>
<dbReference type="Pfam" id="PF03081">
    <property type="entry name" value="Exo70_C"/>
    <property type="match status" value="1"/>
</dbReference>
<feature type="region of interest" description="Disordered" evidence="4">
    <location>
        <begin position="147"/>
        <end position="167"/>
    </location>
</feature>
<comment type="similarity">
    <text evidence="1 3">Belongs to the EXO70 family.</text>
</comment>
<evidence type="ECO:0000256" key="1">
    <source>
        <dbReference type="ARBA" id="ARBA00006756"/>
    </source>
</evidence>
<evidence type="ECO:0000256" key="4">
    <source>
        <dbReference type="SAM" id="MobiDB-lite"/>
    </source>
</evidence>